<organism evidence="1 2">
    <name type="scientific">Ostreobium quekettii</name>
    <dbReference type="NCBI Taxonomy" id="121088"/>
    <lineage>
        <taxon>Eukaryota</taxon>
        <taxon>Viridiplantae</taxon>
        <taxon>Chlorophyta</taxon>
        <taxon>core chlorophytes</taxon>
        <taxon>Ulvophyceae</taxon>
        <taxon>TCBD clade</taxon>
        <taxon>Bryopsidales</taxon>
        <taxon>Ostreobineae</taxon>
        <taxon>Ostreobiaceae</taxon>
        <taxon>Ostreobium</taxon>
    </lineage>
</organism>
<dbReference type="Proteomes" id="UP000708148">
    <property type="component" value="Unassembled WGS sequence"/>
</dbReference>
<dbReference type="EMBL" id="CAJHUC010001078">
    <property type="protein sequence ID" value="CAD7699636.1"/>
    <property type="molecule type" value="Genomic_DNA"/>
</dbReference>
<dbReference type="AlphaFoldDB" id="A0A8S1J149"/>
<feature type="non-terminal residue" evidence="1">
    <location>
        <position position="141"/>
    </location>
</feature>
<keyword evidence="2" id="KW-1185">Reference proteome</keyword>
<dbReference type="Gene3D" id="2.60.120.620">
    <property type="entry name" value="q2cbj1_9rhob like domain"/>
    <property type="match status" value="1"/>
</dbReference>
<evidence type="ECO:0008006" key="3">
    <source>
        <dbReference type="Google" id="ProtNLM"/>
    </source>
</evidence>
<comment type="caution">
    <text evidence="1">The sequence shown here is derived from an EMBL/GenBank/DDBJ whole genome shotgun (WGS) entry which is preliminary data.</text>
</comment>
<reference evidence="1" key="1">
    <citation type="submission" date="2020-12" db="EMBL/GenBank/DDBJ databases">
        <authorList>
            <person name="Iha C."/>
        </authorList>
    </citation>
    <scope>NUCLEOTIDE SEQUENCE</scope>
</reference>
<evidence type="ECO:0000313" key="1">
    <source>
        <dbReference type="EMBL" id="CAD7699636.1"/>
    </source>
</evidence>
<sequence>GDAFLFHSFSPNLEKDEAALHTGCPVLKGVKWTGTIWIHTVPFRPGSFARPDPNAPPPPDPGHCVDLRDECAKWAERGECEKNVQYMAGNQDGAGHCRASCSACEVCKDVDRACYNRNREAAGYLVLDEREASPGYRSPVV</sequence>
<accession>A0A8S1J149</accession>
<evidence type="ECO:0000313" key="2">
    <source>
        <dbReference type="Proteomes" id="UP000708148"/>
    </source>
</evidence>
<gene>
    <name evidence="1" type="ORF">OSTQU699_LOCUS4995</name>
</gene>
<name>A0A8S1J149_9CHLO</name>
<protein>
    <recommendedName>
        <fullName evidence="3">Procollagen-proline 4-dioxygenase</fullName>
    </recommendedName>
</protein>
<proteinExistence type="predicted"/>
<dbReference type="OrthoDB" id="420380at2759"/>